<evidence type="ECO:0000313" key="3">
    <source>
        <dbReference type="EMBL" id="MBU9736728.1"/>
    </source>
</evidence>
<dbReference type="PROSITE" id="PS51257">
    <property type="entry name" value="PROKAR_LIPOPROTEIN"/>
    <property type="match status" value="1"/>
</dbReference>
<dbReference type="InterPro" id="IPR050490">
    <property type="entry name" value="Bact_solute-bd_prot1"/>
</dbReference>
<dbReference type="InterPro" id="IPR006059">
    <property type="entry name" value="SBP"/>
</dbReference>
<proteinExistence type="predicted"/>
<feature type="region of interest" description="Disordered" evidence="1">
    <location>
        <begin position="25"/>
        <end position="55"/>
    </location>
</feature>
<evidence type="ECO:0000313" key="4">
    <source>
        <dbReference type="Proteomes" id="UP000712157"/>
    </source>
</evidence>
<dbReference type="SUPFAM" id="SSF53850">
    <property type="entry name" value="Periplasmic binding protein-like II"/>
    <property type="match status" value="1"/>
</dbReference>
<dbReference type="NCBIfam" id="TIGR03850">
    <property type="entry name" value="bind_CPR_0540"/>
    <property type="match status" value="1"/>
</dbReference>
<keyword evidence="4" id="KW-1185">Reference proteome</keyword>
<dbReference type="Gene3D" id="3.40.190.10">
    <property type="entry name" value="Periplasmic binding protein-like II"/>
    <property type="match status" value="1"/>
</dbReference>
<reference evidence="3" key="1">
    <citation type="submission" date="2021-06" db="EMBL/GenBank/DDBJ databases">
        <title>Description of novel taxa of the family Lachnospiraceae.</title>
        <authorList>
            <person name="Chaplin A.V."/>
            <person name="Sokolova S.R."/>
            <person name="Pikina A.P."/>
            <person name="Korzhanova M."/>
            <person name="Belova V."/>
            <person name="Korostin D."/>
            <person name="Efimov B.A."/>
        </authorList>
    </citation>
    <scope>NUCLEOTIDE SEQUENCE</scope>
    <source>
        <strain evidence="3">ASD5720</strain>
    </source>
</reference>
<protein>
    <submittedName>
        <fullName evidence="3">Carbohydrate ABC transporter substrate-binding protein</fullName>
    </submittedName>
</protein>
<accession>A0A949NGN4</accession>
<dbReference type="PANTHER" id="PTHR43649">
    <property type="entry name" value="ARABINOSE-BINDING PROTEIN-RELATED"/>
    <property type="match status" value="1"/>
</dbReference>
<dbReference type="Pfam" id="PF01547">
    <property type="entry name" value="SBP_bac_1"/>
    <property type="match status" value="1"/>
</dbReference>
<keyword evidence="2" id="KW-0732">Signal</keyword>
<dbReference type="RefSeq" id="WP_238721447.1">
    <property type="nucleotide sequence ID" value="NZ_JAHQCW010000012.1"/>
</dbReference>
<gene>
    <name evidence="3" type="ORF">KTH89_09270</name>
</gene>
<dbReference type="InterPro" id="IPR022387">
    <property type="entry name" value="Bind_CPR0540"/>
</dbReference>
<name>A0A949NGN4_9FIRM</name>
<dbReference type="PANTHER" id="PTHR43649:SF12">
    <property type="entry name" value="DIACETYLCHITOBIOSE BINDING PROTEIN DASA"/>
    <property type="match status" value="1"/>
</dbReference>
<dbReference type="AlphaFoldDB" id="A0A949NGN4"/>
<comment type="caution">
    <text evidence="3">The sequence shown here is derived from an EMBL/GenBank/DDBJ whole genome shotgun (WGS) entry which is preliminary data.</text>
</comment>
<evidence type="ECO:0000256" key="1">
    <source>
        <dbReference type="SAM" id="MobiDB-lite"/>
    </source>
</evidence>
<organism evidence="3 4">
    <name type="scientific">Diplocloster agilis</name>
    <dbReference type="NCBI Taxonomy" id="2850323"/>
    <lineage>
        <taxon>Bacteria</taxon>
        <taxon>Bacillati</taxon>
        <taxon>Bacillota</taxon>
        <taxon>Clostridia</taxon>
        <taxon>Lachnospirales</taxon>
        <taxon>Lachnospiraceae</taxon>
        <taxon>Diplocloster</taxon>
    </lineage>
</organism>
<sequence>MKAKKVLSLVLAAAMTLSLVACGNSKEEENNTPAPESSAPADNGSEEAKEPAAGEQTLKVAAVETAYGAQMWQDVCAAFEKANPGVKVELTIDKKLEDIITPAMKAGDYPDVIMRAVGAESALTETFIKDNNVVEMTDVLAMTVPGEDVTVGEKILPGFVDNSITNPYGDGKTYLMPMFYGPCGLFYDAGLFEAKGWTVPTTWDEMWELGDKAKAEGIALFTYPTAGYFDAFFYALLRETAGNDKFQEALRYGEGAWDTPEAQQTFDIIAKLASYTEKTTPANANDNDFRKNQQLVLDDKALFMPNGNWVIGEMADAPRAEGFKWGFTALPAVTEGGDRASYTFFEQIWMPKGAVNQDLGKQFIAYLYSDEAAEIFASGETPAVQPIKGMADKLEGDNKIYYSIYDTGAIAVMDAFATTDPVEGVTVRTTFFDPINSLVSGDKTEEQWVEQVKKDSDALRAALK</sequence>
<feature type="signal peptide" evidence="2">
    <location>
        <begin position="1"/>
        <end position="23"/>
    </location>
</feature>
<feature type="chain" id="PRO_5039636591" evidence="2">
    <location>
        <begin position="24"/>
        <end position="464"/>
    </location>
</feature>
<evidence type="ECO:0000256" key="2">
    <source>
        <dbReference type="SAM" id="SignalP"/>
    </source>
</evidence>
<dbReference type="EMBL" id="JAHQCW010000012">
    <property type="protein sequence ID" value="MBU9736728.1"/>
    <property type="molecule type" value="Genomic_DNA"/>
</dbReference>
<dbReference type="Proteomes" id="UP000712157">
    <property type="component" value="Unassembled WGS sequence"/>
</dbReference>